<dbReference type="InterPro" id="IPR011009">
    <property type="entry name" value="Kinase-like_dom_sf"/>
</dbReference>
<comment type="catalytic activity">
    <reaction evidence="8">
        <text>L-threonyl-[protein] + ATP = O-phospho-L-threonyl-[protein] + ADP + H(+)</text>
        <dbReference type="Rhea" id="RHEA:46608"/>
        <dbReference type="Rhea" id="RHEA-COMP:11060"/>
        <dbReference type="Rhea" id="RHEA-COMP:11605"/>
        <dbReference type="ChEBI" id="CHEBI:15378"/>
        <dbReference type="ChEBI" id="CHEBI:30013"/>
        <dbReference type="ChEBI" id="CHEBI:30616"/>
        <dbReference type="ChEBI" id="CHEBI:61977"/>
        <dbReference type="ChEBI" id="CHEBI:456216"/>
        <dbReference type="EC" id="2.7.11.1"/>
    </reaction>
</comment>
<evidence type="ECO:0000256" key="9">
    <source>
        <dbReference type="ARBA" id="ARBA00048679"/>
    </source>
</evidence>
<keyword evidence="6 13" id="KW-0418">Kinase</keyword>
<dbReference type="PROSITE" id="PS00108">
    <property type="entry name" value="PROTEIN_KINASE_ST"/>
    <property type="match status" value="1"/>
</dbReference>
<feature type="compositionally biased region" description="Polar residues" evidence="11">
    <location>
        <begin position="449"/>
        <end position="458"/>
    </location>
</feature>
<protein>
    <recommendedName>
        <fullName evidence="2">non-specific serine/threonine protein kinase</fullName>
        <ecNumber evidence="2">2.7.11.1</ecNumber>
    </recommendedName>
</protein>
<dbReference type="AlphaFoldDB" id="A0A2G9HZG9"/>
<comment type="similarity">
    <text evidence="1">Belongs to the protein kinase superfamily. TKL Ser/Thr protein kinase family. RAF subfamily.</text>
</comment>
<dbReference type="GO" id="GO:0106310">
    <property type="term" value="F:protein serine kinase activity"/>
    <property type="evidence" value="ECO:0007669"/>
    <property type="project" value="RHEA"/>
</dbReference>
<evidence type="ECO:0000256" key="2">
    <source>
        <dbReference type="ARBA" id="ARBA00012513"/>
    </source>
</evidence>
<keyword evidence="3" id="KW-0723">Serine/threonine-protein kinase</keyword>
<keyword evidence="14" id="KW-1185">Reference proteome</keyword>
<evidence type="ECO:0000256" key="3">
    <source>
        <dbReference type="ARBA" id="ARBA00022527"/>
    </source>
</evidence>
<feature type="compositionally biased region" description="Basic and acidic residues" evidence="11">
    <location>
        <begin position="381"/>
        <end position="394"/>
    </location>
</feature>
<evidence type="ECO:0000259" key="12">
    <source>
        <dbReference type="PROSITE" id="PS50011"/>
    </source>
</evidence>
<evidence type="ECO:0000256" key="11">
    <source>
        <dbReference type="SAM" id="MobiDB-lite"/>
    </source>
</evidence>
<reference evidence="14" key="1">
    <citation type="journal article" date="2018" name="Gigascience">
        <title>Genome assembly of the Pink Ipe (Handroanthus impetiginosus, Bignoniaceae), a highly valued, ecologically keystone Neotropical timber forest tree.</title>
        <authorList>
            <person name="Silva-Junior O.B."/>
            <person name="Grattapaglia D."/>
            <person name="Novaes E."/>
            <person name="Collevatti R.G."/>
        </authorList>
    </citation>
    <scope>NUCLEOTIDE SEQUENCE [LARGE SCALE GENOMIC DNA]</scope>
    <source>
        <strain evidence="14">cv. UFG-1</strain>
    </source>
</reference>
<dbReference type="FunFam" id="3.30.200.20:FF:000060">
    <property type="entry name" value="Serine/threonine-protein kinase isoform 1"/>
    <property type="match status" value="1"/>
</dbReference>
<dbReference type="STRING" id="429701.A0A2G9HZG9"/>
<dbReference type="Gene3D" id="1.10.510.10">
    <property type="entry name" value="Transferase(Phosphotransferase) domain 1"/>
    <property type="match status" value="1"/>
</dbReference>
<accession>A0A2G9HZG9</accession>
<evidence type="ECO:0000256" key="7">
    <source>
        <dbReference type="ARBA" id="ARBA00022840"/>
    </source>
</evidence>
<evidence type="ECO:0000256" key="10">
    <source>
        <dbReference type="PROSITE-ProRule" id="PRU10141"/>
    </source>
</evidence>
<evidence type="ECO:0000256" key="6">
    <source>
        <dbReference type="ARBA" id="ARBA00022777"/>
    </source>
</evidence>
<feature type="compositionally biased region" description="Polar residues" evidence="11">
    <location>
        <begin position="564"/>
        <end position="602"/>
    </location>
</feature>
<gene>
    <name evidence="13" type="ORF">CDL12_04395</name>
</gene>
<dbReference type="CDD" id="cd13999">
    <property type="entry name" value="STKc_MAP3K-like"/>
    <property type="match status" value="1"/>
</dbReference>
<feature type="domain" description="Protein kinase" evidence="12">
    <location>
        <begin position="638"/>
        <end position="893"/>
    </location>
</feature>
<dbReference type="InterPro" id="IPR017441">
    <property type="entry name" value="Protein_kinase_ATP_BS"/>
</dbReference>
<dbReference type="InterPro" id="IPR000719">
    <property type="entry name" value="Prot_kinase_dom"/>
</dbReference>
<dbReference type="GO" id="GO:0005737">
    <property type="term" value="C:cytoplasm"/>
    <property type="evidence" value="ECO:0007669"/>
    <property type="project" value="TreeGrafter"/>
</dbReference>
<feature type="region of interest" description="Disordered" evidence="11">
    <location>
        <begin position="446"/>
        <end position="511"/>
    </location>
</feature>
<dbReference type="OrthoDB" id="339325at2759"/>
<organism evidence="13 14">
    <name type="scientific">Handroanthus impetiginosus</name>
    <dbReference type="NCBI Taxonomy" id="429701"/>
    <lineage>
        <taxon>Eukaryota</taxon>
        <taxon>Viridiplantae</taxon>
        <taxon>Streptophyta</taxon>
        <taxon>Embryophyta</taxon>
        <taxon>Tracheophyta</taxon>
        <taxon>Spermatophyta</taxon>
        <taxon>Magnoliopsida</taxon>
        <taxon>eudicotyledons</taxon>
        <taxon>Gunneridae</taxon>
        <taxon>Pentapetalae</taxon>
        <taxon>asterids</taxon>
        <taxon>lamiids</taxon>
        <taxon>Lamiales</taxon>
        <taxon>Bignoniaceae</taxon>
        <taxon>Crescentiina</taxon>
        <taxon>Tabebuia alliance</taxon>
        <taxon>Handroanthus</taxon>
    </lineage>
</organism>
<dbReference type="EMBL" id="NKXS01000670">
    <property type="protein sequence ID" value="PIN22902.1"/>
    <property type="molecule type" value="Genomic_DNA"/>
</dbReference>
<dbReference type="PANTHER" id="PTHR23257">
    <property type="entry name" value="SERINE-THREONINE PROTEIN KINASE"/>
    <property type="match status" value="1"/>
</dbReference>
<feature type="compositionally biased region" description="Polar residues" evidence="11">
    <location>
        <begin position="484"/>
        <end position="495"/>
    </location>
</feature>
<dbReference type="EC" id="2.7.11.1" evidence="2"/>
<feature type="compositionally biased region" description="Basic and acidic residues" evidence="11">
    <location>
        <begin position="472"/>
        <end position="481"/>
    </location>
</feature>
<feature type="region of interest" description="Disordered" evidence="11">
    <location>
        <begin position="534"/>
        <end position="602"/>
    </location>
</feature>
<sequence length="894" mass="99990">MASFCICSANNHLIPESYVFVETTLRDFMFKSLDFSGCNGPQLRKVEDKVDTSTSLSLWNCATNVYVYGIEGGTWDGIAFEELRDMEDTRDDAGPSEQSSPAAAWLPSNFTEKFGSVSLDSKDNNLRNKEVNDKENHGRMPRGTASQILWSTGMLSEPIPNGFYSVIPDKKLKEIYEDIPPLEELHALEIGDLRADVILVDTEKDKKLSMIKQLIVPLVKGLNSNPAAMIKKIAGLVSDVYKRPNMELSPKKAALEESLHLSESRGVQMLGQIKHGSCRPRAILFKVLADAVGLESRIVVGLPTEGTYECVDSYKHMSVVVVLNSVELLVDLMRFPGQLIPQSSKAICMSHISAAGESDSAENDSCDSPMEPNSPLYGLSERVDPDSAEKEDGSLYQHRLEASSNAAGPSLRHMMLRSNPIDTKLSLSQSEPNIAASFWQRSQRKVISGNRTASSSPEHPSLRPHGRSMLSGDKKSFRDFSDDIATSRSEGTSASDTRRLRRRSMSMTPEIGDHIVRAVRAMNESLKQNRLLREQGDSDLYPNASQSNNVTDIHLDDHDKISGGRSSSYAPLRQQSSQKAVSLPSSPHEFTSQTPQTSGIPQANEEMVSTWNRVLDSPMFQKKPLLPFEEWNIDFSELTVGTRVGIGFFGEVFHGIWNGTEVAIKVFLEQDLTAENMEDFCNEISILSRLRHPNVILFLGACTKPPRLSMITEYMEMGSLYYLIHLSGQKKKLSWRKRIKMLRDICRGLMCIHRMKIIHRDLKSANCLVNKHWTVKICDFGLSRIMTDSPMKDCSSAGTPEWMAPELIRNEPFTEKCDIFSLGVIMWELYTLNRPWDGVPTERVVYAVANEGSRLEIPEGPVGRLIKDCWAEPHARPSCEEILTRLLDCELALC</sequence>
<dbReference type="InterPro" id="IPR050167">
    <property type="entry name" value="Ser_Thr_protein_kinase"/>
</dbReference>
<dbReference type="Gene3D" id="3.30.200.20">
    <property type="entry name" value="Phosphorylase Kinase, domain 1"/>
    <property type="match status" value="1"/>
</dbReference>
<evidence type="ECO:0000256" key="8">
    <source>
        <dbReference type="ARBA" id="ARBA00047899"/>
    </source>
</evidence>
<dbReference type="GO" id="GO:0004674">
    <property type="term" value="F:protein serine/threonine kinase activity"/>
    <property type="evidence" value="ECO:0007669"/>
    <property type="project" value="UniProtKB-KW"/>
</dbReference>
<comment type="catalytic activity">
    <reaction evidence="9">
        <text>L-seryl-[protein] + ATP = O-phospho-L-seryl-[protein] + ADP + H(+)</text>
        <dbReference type="Rhea" id="RHEA:17989"/>
        <dbReference type="Rhea" id="RHEA-COMP:9863"/>
        <dbReference type="Rhea" id="RHEA-COMP:11604"/>
        <dbReference type="ChEBI" id="CHEBI:15378"/>
        <dbReference type="ChEBI" id="CHEBI:29999"/>
        <dbReference type="ChEBI" id="CHEBI:30616"/>
        <dbReference type="ChEBI" id="CHEBI:83421"/>
        <dbReference type="ChEBI" id="CHEBI:456216"/>
        <dbReference type="EC" id="2.7.11.1"/>
    </reaction>
</comment>
<keyword evidence="4 13" id="KW-0808">Transferase</keyword>
<feature type="region of interest" description="Disordered" evidence="11">
    <location>
        <begin position="358"/>
        <end position="394"/>
    </location>
</feature>
<feature type="region of interest" description="Disordered" evidence="11">
    <location>
        <begin position="121"/>
        <end position="141"/>
    </location>
</feature>
<dbReference type="PROSITE" id="PS00107">
    <property type="entry name" value="PROTEIN_KINASE_ATP"/>
    <property type="match status" value="1"/>
</dbReference>
<dbReference type="InterPro" id="IPR008271">
    <property type="entry name" value="Ser/Thr_kinase_AS"/>
</dbReference>
<feature type="binding site" evidence="10">
    <location>
        <position position="665"/>
    </location>
    <ligand>
        <name>ATP</name>
        <dbReference type="ChEBI" id="CHEBI:30616"/>
    </ligand>
</feature>
<evidence type="ECO:0000256" key="1">
    <source>
        <dbReference type="ARBA" id="ARBA00010507"/>
    </source>
</evidence>
<dbReference type="InterPro" id="IPR055164">
    <property type="entry name" value="EDR1/CTR1/ARMC3-like_pept-like"/>
</dbReference>
<evidence type="ECO:0000313" key="13">
    <source>
        <dbReference type="EMBL" id="PIN22902.1"/>
    </source>
</evidence>
<evidence type="ECO:0000256" key="4">
    <source>
        <dbReference type="ARBA" id="ARBA00022679"/>
    </source>
</evidence>
<dbReference type="GO" id="GO:0005524">
    <property type="term" value="F:ATP binding"/>
    <property type="evidence" value="ECO:0007669"/>
    <property type="project" value="UniProtKB-UniRule"/>
</dbReference>
<dbReference type="GO" id="GO:0007165">
    <property type="term" value="P:signal transduction"/>
    <property type="evidence" value="ECO:0007669"/>
    <property type="project" value="TreeGrafter"/>
</dbReference>
<dbReference type="InterPro" id="IPR001245">
    <property type="entry name" value="Ser-Thr/Tyr_kinase_cat_dom"/>
</dbReference>
<keyword evidence="5 10" id="KW-0547">Nucleotide-binding</keyword>
<feature type="compositionally biased region" description="Basic and acidic residues" evidence="11">
    <location>
        <begin position="121"/>
        <end position="138"/>
    </location>
</feature>
<dbReference type="PROSITE" id="PS50011">
    <property type="entry name" value="PROTEIN_KINASE_DOM"/>
    <property type="match status" value="1"/>
</dbReference>
<dbReference type="Proteomes" id="UP000231279">
    <property type="component" value="Unassembled WGS sequence"/>
</dbReference>
<evidence type="ECO:0000256" key="5">
    <source>
        <dbReference type="ARBA" id="ARBA00022741"/>
    </source>
</evidence>
<dbReference type="Pfam" id="PF07714">
    <property type="entry name" value="PK_Tyr_Ser-Thr"/>
    <property type="match status" value="1"/>
</dbReference>
<feature type="compositionally biased region" description="Basic and acidic residues" evidence="11">
    <location>
        <begin position="553"/>
        <end position="562"/>
    </location>
</feature>
<comment type="caution">
    <text evidence="13">The sequence shown here is derived from an EMBL/GenBank/DDBJ whole genome shotgun (WGS) entry which is preliminary data.</text>
</comment>
<evidence type="ECO:0000313" key="14">
    <source>
        <dbReference type="Proteomes" id="UP000231279"/>
    </source>
</evidence>
<proteinExistence type="inferred from homology"/>
<dbReference type="PANTHER" id="PTHR23257:SF821">
    <property type="entry name" value="ATP BINDING PROTEIN"/>
    <property type="match status" value="1"/>
</dbReference>
<name>A0A2G9HZG9_9LAMI</name>
<dbReference type="SUPFAM" id="SSF56112">
    <property type="entry name" value="Protein kinase-like (PK-like)"/>
    <property type="match status" value="1"/>
</dbReference>
<keyword evidence="7 10" id="KW-0067">ATP-binding</keyword>
<dbReference type="Pfam" id="PF14381">
    <property type="entry name" value="EDR1_CTR1_ARMC3_pept"/>
    <property type="match status" value="1"/>
</dbReference>
<dbReference type="SMART" id="SM00220">
    <property type="entry name" value="S_TKc"/>
    <property type="match status" value="1"/>
</dbReference>